<reference evidence="2 3" key="1">
    <citation type="journal article" date="2019" name="Int. J. Syst. Evol. Microbiol.">
        <title>The Global Catalogue of Microorganisms (GCM) 10K type strain sequencing project: providing services to taxonomists for standard genome sequencing and annotation.</title>
        <authorList>
            <consortium name="The Broad Institute Genomics Platform"/>
            <consortium name="The Broad Institute Genome Sequencing Center for Infectious Disease"/>
            <person name="Wu L."/>
            <person name="Ma J."/>
        </authorList>
    </citation>
    <scope>NUCLEOTIDE SEQUENCE [LARGE SCALE GENOMIC DNA]</scope>
    <source>
        <strain evidence="2 3">JCM 13518</strain>
    </source>
</reference>
<keyword evidence="1" id="KW-0812">Transmembrane</keyword>
<keyword evidence="3" id="KW-1185">Reference proteome</keyword>
<evidence type="ECO:0000313" key="2">
    <source>
        <dbReference type="EMBL" id="GAA1744116.1"/>
    </source>
</evidence>
<dbReference type="RefSeq" id="WP_344202166.1">
    <property type="nucleotide sequence ID" value="NZ_BAAAME010000004.1"/>
</dbReference>
<dbReference type="Proteomes" id="UP001501057">
    <property type="component" value="Unassembled WGS sequence"/>
</dbReference>
<proteinExistence type="predicted"/>
<comment type="caution">
    <text evidence="2">The sequence shown here is derived from an EMBL/GenBank/DDBJ whole genome shotgun (WGS) entry which is preliminary data.</text>
</comment>
<gene>
    <name evidence="2" type="ORF">GCM10009710_25250</name>
</gene>
<name>A0ABN2JZH8_9ACTN</name>
<feature type="transmembrane region" description="Helical" evidence="1">
    <location>
        <begin position="61"/>
        <end position="84"/>
    </location>
</feature>
<feature type="transmembrane region" description="Helical" evidence="1">
    <location>
        <begin position="12"/>
        <end position="41"/>
    </location>
</feature>
<dbReference type="EMBL" id="BAAAME010000004">
    <property type="protein sequence ID" value="GAA1744116.1"/>
    <property type="molecule type" value="Genomic_DNA"/>
</dbReference>
<protein>
    <submittedName>
        <fullName evidence="2">Uncharacterized protein</fullName>
    </submittedName>
</protein>
<sequence length="121" mass="12734">MSRDEVVPSGIAPAALVMFYVGAFVALAFPALFLATGIQAIGRARGWWVGDSNANDGEEVFSTVIGSVGTLGVLIVVTWFGYLICRGYGKSVRFTVVGRSVGTVAVVAAHVVYACFLFRPA</sequence>
<feature type="transmembrane region" description="Helical" evidence="1">
    <location>
        <begin position="96"/>
        <end position="119"/>
    </location>
</feature>
<accession>A0ABN2JZH8</accession>
<keyword evidence="1" id="KW-1133">Transmembrane helix</keyword>
<organism evidence="2 3">
    <name type="scientific">Aeromicrobium alkaliterrae</name>
    <dbReference type="NCBI Taxonomy" id="302168"/>
    <lineage>
        <taxon>Bacteria</taxon>
        <taxon>Bacillati</taxon>
        <taxon>Actinomycetota</taxon>
        <taxon>Actinomycetes</taxon>
        <taxon>Propionibacteriales</taxon>
        <taxon>Nocardioidaceae</taxon>
        <taxon>Aeromicrobium</taxon>
    </lineage>
</organism>
<evidence type="ECO:0000313" key="3">
    <source>
        <dbReference type="Proteomes" id="UP001501057"/>
    </source>
</evidence>
<evidence type="ECO:0000256" key="1">
    <source>
        <dbReference type="SAM" id="Phobius"/>
    </source>
</evidence>
<keyword evidence="1" id="KW-0472">Membrane</keyword>